<protein>
    <recommendedName>
        <fullName evidence="5">Methyltransferase type 11 domain-containing protein</fullName>
    </recommendedName>
</protein>
<dbReference type="CDD" id="cd02440">
    <property type="entry name" value="AdoMet_MTases"/>
    <property type="match status" value="1"/>
</dbReference>
<proteinExistence type="predicted"/>
<dbReference type="PANTHER" id="PTHR43861">
    <property type="entry name" value="TRANS-ACONITATE 2-METHYLTRANSFERASE-RELATED"/>
    <property type="match status" value="1"/>
</dbReference>
<evidence type="ECO:0000256" key="2">
    <source>
        <dbReference type="SAM" id="MobiDB-lite"/>
    </source>
</evidence>
<feature type="compositionally biased region" description="Basic residues" evidence="2">
    <location>
        <begin position="228"/>
        <end position="238"/>
    </location>
</feature>
<evidence type="ECO:0000313" key="4">
    <source>
        <dbReference type="Proteomes" id="UP001498476"/>
    </source>
</evidence>
<evidence type="ECO:0008006" key="5">
    <source>
        <dbReference type="Google" id="ProtNLM"/>
    </source>
</evidence>
<gene>
    <name evidence="3" type="ORF">QQX98_012000</name>
</gene>
<organism evidence="3 4">
    <name type="scientific">Neonectria punicea</name>
    <dbReference type="NCBI Taxonomy" id="979145"/>
    <lineage>
        <taxon>Eukaryota</taxon>
        <taxon>Fungi</taxon>
        <taxon>Dikarya</taxon>
        <taxon>Ascomycota</taxon>
        <taxon>Pezizomycotina</taxon>
        <taxon>Sordariomycetes</taxon>
        <taxon>Hypocreomycetidae</taxon>
        <taxon>Hypocreales</taxon>
        <taxon>Nectriaceae</taxon>
        <taxon>Neonectria</taxon>
    </lineage>
</organism>
<reference evidence="3 4" key="1">
    <citation type="journal article" date="2025" name="Microbiol. Resour. Announc.">
        <title>Draft genome sequences for Neonectria magnoliae and Neonectria punicea, canker pathogens of Liriodendron tulipifera and Acer saccharum in West Virginia.</title>
        <authorList>
            <person name="Petronek H.M."/>
            <person name="Kasson M.T."/>
            <person name="Metheny A.M."/>
            <person name="Stauder C.M."/>
            <person name="Lovett B."/>
            <person name="Lynch S.C."/>
            <person name="Garnas J.R."/>
            <person name="Kasson L.R."/>
            <person name="Stajich J.E."/>
        </authorList>
    </citation>
    <scope>NUCLEOTIDE SEQUENCE [LARGE SCALE GENOMIC DNA]</scope>
    <source>
        <strain evidence="3 4">NRRL 64653</strain>
    </source>
</reference>
<accession>A0ABR1GKH7</accession>
<dbReference type="SUPFAM" id="SSF53335">
    <property type="entry name" value="S-adenosyl-L-methionine-dependent methyltransferases"/>
    <property type="match status" value="1"/>
</dbReference>
<comment type="caution">
    <text evidence="3">The sequence shown here is derived from an EMBL/GenBank/DDBJ whole genome shotgun (WGS) entry which is preliminary data.</text>
</comment>
<evidence type="ECO:0000256" key="1">
    <source>
        <dbReference type="ARBA" id="ARBA00022679"/>
    </source>
</evidence>
<sequence>MTDVLSKNQAHFNEIAVKYDQQFAAAIAQLETQIQAKLDFIGVKQRSRFLDYACGTGMLSRVLAKNVKESIGIDVTENMVKAYNAQAQNEDTSSSRSAFLGNLGDPSDSAPSAFSDAKFFDFDIAGVGLAWHHFDDCGSVAKRLADRLKPGGVLFIVDFSSHEMDAEHASSHGITHHGFSKDQIKSIFEEAGVGRDFAFEELPKPIEFNTIQSGNEGGHGHDHDHGHGHGHHHHHGQDHRHEHEKAPGKAQVKRVFIARGSKL</sequence>
<dbReference type="Pfam" id="PF13489">
    <property type="entry name" value="Methyltransf_23"/>
    <property type="match status" value="1"/>
</dbReference>
<feature type="region of interest" description="Disordered" evidence="2">
    <location>
        <begin position="211"/>
        <end position="250"/>
    </location>
</feature>
<keyword evidence="4" id="KW-1185">Reference proteome</keyword>
<keyword evidence="1" id="KW-0808">Transferase</keyword>
<feature type="compositionally biased region" description="Basic and acidic residues" evidence="2">
    <location>
        <begin position="218"/>
        <end position="227"/>
    </location>
</feature>
<name>A0ABR1GKH7_9HYPO</name>
<dbReference type="Gene3D" id="3.40.50.150">
    <property type="entry name" value="Vaccinia Virus protein VP39"/>
    <property type="match status" value="1"/>
</dbReference>
<dbReference type="Proteomes" id="UP001498476">
    <property type="component" value="Unassembled WGS sequence"/>
</dbReference>
<dbReference type="EMBL" id="JAZAVJ010000321">
    <property type="protein sequence ID" value="KAK7398615.1"/>
    <property type="molecule type" value="Genomic_DNA"/>
</dbReference>
<dbReference type="PANTHER" id="PTHR43861:SF3">
    <property type="entry name" value="PUTATIVE (AFU_ORTHOLOGUE AFUA_2G14390)-RELATED"/>
    <property type="match status" value="1"/>
</dbReference>
<evidence type="ECO:0000313" key="3">
    <source>
        <dbReference type="EMBL" id="KAK7398615.1"/>
    </source>
</evidence>
<dbReference type="InterPro" id="IPR029063">
    <property type="entry name" value="SAM-dependent_MTases_sf"/>
</dbReference>